<feature type="transmembrane region" description="Helical" evidence="7">
    <location>
        <begin position="263"/>
        <end position="284"/>
    </location>
</feature>
<evidence type="ECO:0000256" key="5">
    <source>
        <dbReference type="ARBA" id="ARBA00022989"/>
    </source>
</evidence>
<dbReference type="InterPro" id="IPR037185">
    <property type="entry name" value="EmrE-like"/>
</dbReference>
<evidence type="ECO:0000259" key="8">
    <source>
        <dbReference type="Pfam" id="PF00892"/>
    </source>
</evidence>
<comment type="similarity">
    <text evidence="2">Belongs to the EamA transporter family.</text>
</comment>
<dbReference type="OrthoDB" id="3182968at2"/>
<dbReference type="PANTHER" id="PTHR42920">
    <property type="entry name" value="OS03G0707200 PROTEIN-RELATED"/>
    <property type="match status" value="1"/>
</dbReference>
<feature type="transmembrane region" description="Helical" evidence="7">
    <location>
        <begin position="173"/>
        <end position="191"/>
    </location>
</feature>
<name>A0A261FHD3_9BIFI</name>
<dbReference type="Pfam" id="PF00892">
    <property type="entry name" value="EamA"/>
    <property type="match status" value="2"/>
</dbReference>
<keyword evidence="4 7" id="KW-0812">Transmembrane</keyword>
<dbReference type="SUPFAM" id="SSF103481">
    <property type="entry name" value="Multidrug resistance efflux transporter EmrE"/>
    <property type="match status" value="1"/>
</dbReference>
<comment type="subcellular location">
    <subcellularLocation>
        <location evidence="1">Cell membrane</location>
        <topology evidence="1">Multi-pass membrane protein</topology>
    </subcellularLocation>
</comment>
<evidence type="ECO:0000256" key="3">
    <source>
        <dbReference type="ARBA" id="ARBA00022475"/>
    </source>
</evidence>
<evidence type="ECO:0000256" key="6">
    <source>
        <dbReference type="ARBA" id="ARBA00023136"/>
    </source>
</evidence>
<feature type="transmembrane region" description="Helical" evidence="7">
    <location>
        <begin position="197"/>
        <end position="221"/>
    </location>
</feature>
<evidence type="ECO:0000313" key="9">
    <source>
        <dbReference type="EMBL" id="OZG58580.1"/>
    </source>
</evidence>
<feature type="domain" description="EamA" evidence="8">
    <location>
        <begin position="203"/>
        <end position="334"/>
    </location>
</feature>
<keyword evidence="10" id="KW-1185">Reference proteome</keyword>
<evidence type="ECO:0000256" key="4">
    <source>
        <dbReference type="ARBA" id="ARBA00022692"/>
    </source>
</evidence>
<evidence type="ECO:0000256" key="2">
    <source>
        <dbReference type="ARBA" id="ARBA00007362"/>
    </source>
</evidence>
<dbReference type="GO" id="GO:0005886">
    <property type="term" value="C:plasma membrane"/>
    <property type="evidence" value="ECO:0007669"/>
    <property type="project" value="UniProtKB-SubCell"/>
</dbReference>
<evidence type="ECO:0000256" key="1">
    <source>
        <dbReference type="ARBA" id="ARBA00004651"/>
    </source>
</evidence>
<dbReference type="AlphaFoldDB" id="A0A261FHD3"/>
<comment type="caution">
    <text evidence="9">The sequence shown here is derived from an EMBL/GenBank/DDBJ whole genome shotgun (WGS) entry which is preliminary data.</text>
</comment>
<protein>
    <submittedName>
        <fullName evidence="9">Transporter, drug/metabolite exporter family</fullName>
    </submittedName>
</protein>
<feature type="transmembrane region" description="Helical" evidence="7">
    <location>
        <begin position="146"/>
        <end position="166"/>
    </location>
</feature>
<dbReference type="InterPro" id="IPR000620">
    <property type="entry name" value="EamA_dom"/>
</dbReference>
<feature type="transmembrane region" description="Helical" evidence="7">
    <location>
        <begin position="112"/>
        <end position="134"/>
    </location>
</feature>
<evidence type="ECO:0000313" key="10">
    <source>
        <dbReference type="Proteomes" id="UP000216871"/>
    </source>
</evidence>
<dbReference type="PANTHER" id="PTHR42920:SF5">
    <property type="entry name" value="EAMA DOMAIN-CONTAINING PROTEIN"/>
    <property type="match status" value="1"/>
</dbReference>
<evidence type="ECO:0000256" key="7">
    <source>
        <dbReference type="SAM" id="Phobius"/>
    </source>
</evidence>
<sequence>MFCLMLTALIWGFAFVAQVQGMDSMSPMFFNATRFTLGALSLVPILMWQRWRGRAKSSVAAANGATTAAGIAGADGVENGVYAVVDSGRPVSASPDTLEDASAHDAHGVPFWAAWLANPIAVSVLCGVVLFTASTLQQYGILYGKSAGRAGFLTALYIVMVPLLAFVFLRRRIGILVGAAVAFAVVGFYLLCVTDGFGSIGLADILLVFTAVLFAAHILIIDTMGAKVNAVVLSFGQFCTTAVLSWIGSLIEGSVDWAGAAHSWLPILYAGIGSVGIAYTLQAVGQQWVPPTRASLLMSLESFFSAVGGAIFLGEVMTPRGYLGCALIFFGTLLAQAPAKLPKFLRRNAS</sequence>
<dbReference type="InterPro" id="IPR051258">
    <property type="entry name" value="Diverse_Substrate_Transporter"/>
</dbReference>
<feature type="transmembrane region" description="Helical" evidence="7">
    <location>
        <begin position="228"/>
        <end position="251"/>
    </location>
</feature>
<feature type="transmembrane region" description="Helical" evidence="7">
    <location>
        <begin position="296"/>
        <end position="314"/>
    </location>
</feature>
<gene>
    <name evidence="9" type="ORF">BMYO_1656</name>
</gene>
<keyword evidence="5 7" id="KW-1133">Transmembrane helix</keyword>
<accession>A0A261FHD3</accession>
<reference evidence="9 10" key="1">
    <citation type="journal article" date="2017" name="BMC Genomics">
        <title>Comparative genomic and phylogenomic analyses of the Bifidobacteriaceae family.</title>
        <authorList>
            <person name="Lugli G.A."/>
            <person name="Milani C."/>
            <person name="Turroni F."/>
            <person name="Duranti S."/>
            <person name="Mancabelli L."/>
            <person name="Mangifesta M."/>
            <person name="Ferrario C."/>
            <person name="Modesto M."/>
            <person name="Mattarelli P."/>
            <person name="Jiri K."/>
            <person name="van Sinderen D."/>
            <person name="Ventura M."/>
        </authorList>
    </citation>
    <scope>NUCLEOTIDE SEQUENCE [LARGE SCALE GENOMIC DNA]</scope>
    <source>
        <strain evidence="9 10">DSM 100196</strain>
    </source>
</reference>
<dbReference type="Proteomes" id="UP000216871">
    <property type="component" value="Unassembled WGS sequence"/>
</dbReference>
<dbReference type="RefSeq" id="WP_094668080.1">
    <property type="nucleotide sequence ID" value="NZ_MWWW01000020.1"/>
</dbReference>
<feature type="transmembrane region" description="Helical" evidence="7">
    <location>
        <begin position="320"/>
        <end position="337"/>
    </location>
</feature>
<keyword evidence="3" id="KW-1003">Cell membrane</keyword>
<proteinExistence type="inferred from homology"/>
<organism evidence="9 10">
    <name type="scientific">Bifidobacterium myosotis</name>
    <dbReference type="NCBI Taxonomy" id="1630166"/>
    <lineage>
        <taxon>Bacteria</taxon>
        <taxon>Bacillati</taxon>
        <taxon>Actinomycetota</taxon>
        <taxon>Actinomycetes</taxon>
        <taxon>Bifidobacteriales</taxon>
        <taxon>Bifidobacteriaceae</taxon>
        <taxon>Bifidobacterium</taxon>
    </lineage>
</organism>
<keyword evidence="6 7" id="KW-0472">Membrane</keyword>
<feature type="domain" description="EamA" evidence="8">
    <location>
        <begin position="2"/>
        <end position="54"/>
    </location>
</feature>
<dbReference type="EMBL" id="MWWW01000020">
    <property type="protein sequence ID" value="OZG58580.1"/>
    <property type="molecule type" value="Genomic_DNA"/>
</dbReference>